<name>A0A081KG51_9GAMM</name>
<sequence>MKKLVSLITQALSLLIVGGFSLSISEQSGRVASLNLWAESDTARVASYQDANLLINRTPAMMATMPASWKR</sequence>
<gene>
    <name evidence="1" type="ORF">GV64_22605</name>
</gene>
<reference evidence="1 2" key="1">
    <citation type="submission" date="2014-06" db="EMBL/GenBank/DDBJ databases">
        <title>Whole Genome Sequences of Three Symbiotic Endozoicomonas Bacteria.</title>
        <authorList>
            <person name="Neave M.J."/>
            <person name="Apprill A."/>
            <person name="Voolstra C.R."/>
        </authorList>
    </citation>
    <scope>NUCLEOTIDE SEQUENCE [LARGE SCALE GENOMIC DNA]</scope>
    <source>
        <strain evidence="1 2">DSM 22380</strain>
    </source>
</reference>
<dbReference type="STRING" id="305900.GV64_22605"/>
<keyword evidence="2" id="KW-1185">Reference proteome</keyword>
<organism evidence="1 2">
    <name type="scientific">Endozoicomonas elysicola</name>
    <dbReference type="NCBI Taxonomy" id="305900"/>
    <lineage>
        <taxon>Bacteria</taxon>
        <taxon>Pseudomonadati</taxon>
        <taxon>Pseudomonadota</taxon>
        <taxon>Gammaproteobacteria</taxon>
        <taxon>Oceanospirillales</taxon>
        <taxon>Endozoicomonadaceae</taxon>
        <taxon>Endozoicomonas</taxon>
    </lineage>
</organism>
<dbReference type="EMBL" id="JOJP01000001">
    <property type="protein sequence ID" value="KEI73127.1"/>
    <property type="molecule type" value="Genomic_DNA"/>
</dbReference>
<protein>
    <submittedName>
        <fullName evidence="1">Uncharacterized protein</fullName>
    </submittedName>
</protein>
<dbReference type="AlphaFoldDB" id="A0A081KG51"/>
<proteinExistence type="predicted"/>
<evidence type="ECO:0000313" key="2">
    <source>
        <dbReference type="Proteomes" id="UP000027997"/>
    </source>
</evidence>
<evidence type="ECO:0000313" key="1">
    <source>
        <dbReference type="EMBL" id="KEI73127.1"/>
    </source>
</evidence>
<dbReference type="RefSeq" id="WP_020582324.1">
    <property type="nucleotide sequence ID" value="NZ_JOJP01000001.1"/>
</dbReference>
<comment type="caution">
    <text evidence="1">The sequence shown here is derived from an EMBL/GenBank/DDBJ whole genome shotgun (WGS) entry which is preliminary data.</text>
</comment>
<accession>A0A081KG51</accession>
<dbReference type="Proteomes" id="UP000027997">
    <property type="component" value="Unassembled WGS sequence"/>
</dbReference>